<protein>
    <submittedName>
        <fullName evidence="2">Uncharacterized protein</fullName>
    </submittedName>
</protein>
<dbReference type="Proteomes" id="UP000734271">
    <property type="component" value="Unassembled WGS sequence"/>
</dbReference>
<reference evidence="2 3" key="1">
    <citation type="submission" date="2021-08" db="EMBL/GenBank/DDBJ databases">
        <title>FDA dAtabase for Regulatory Grade micrObial Sequences (FDA-ARGOS): Supporting development and validation of Infectious Disease Dx tests.</title>
        <authorList>
            <person name="Sproer C."/>
            <person name="Gronow S."/>
            <person name="Severitt S."/>
            <person name="Schroder I."/>
            <person name="Tallon L."/>
            <person name="Sadzewicz L."/>
            <person name="Zhao X."/>
            <person name="Boylan J."/>
            <person name="Ott S."/>
            <person name="Bowen H."/>
            <person name="Vavikolanu K."/>
            <person name="Hazen T."/>
            <person name="Aluvathingal J."/>
            <person name="Nadendla S."/>
            <person name="Lowell S."/>
            <person name="Myers T."/>
            <person name="Yan Y."/>
            <person name="Sichtig H."/>
        </authorList>
    </citation>
    <scope>NUCLEOTIDE SEQUENCE [LARGE SCALE GENOMIC DNA]</scope>
    <source>
        <strain evidence="2 3">FDAARGOS_1460</strain>
    </source>
</reference>
<evidence type="ECO:0000256" key="1">
    <source>
        <dbReference type="SAM" id="Coils"/>
    </source>
</evidence>
<accession>A0ABS7T0N2</accession>
<sequence>MVNDNSKISAKELESLEAKEEKALKNLDKKREDLTKKETALEKAKESLKKAEIDYKIACANKMLGLMSVFTDEERLDIVESAKMQISSNEGVDTNDQVKETP</sequence>
<organism evidence="2 3">
    <name type="scientific">Anaerococcus murdochii</name>
    <dbReference type="NCBI Taxonomy" id="411577"/>
    <lineage>
        <taxon>Bacteria</taxon>
        <taxon>Bacillati</taxon>
        <taxon>Bacillota</taxon>
        <taxon>Tissierellia</taxon>
        <taxon>Tissierellales</taxon>
        <taxon>Peptoniphilaceae</taxon>
        <taxon>Anaerococcus</taxon>
    </lineage>
</organism>
<gene>
    <name evidence="2" type="ORF">K8P03_08465</name>
</gene>
<dbReference type="EMBL" id="JAIPME010000002">
    <property type="protein sequence ID" value="MBZ2387313.1"/>
    <property type="molecule type" value="Genomic_DNA"/>
</dbReference>
<evidence type="ECO:0000313" key="2">
    <source>
        <dbReference type="EMBL" id="MBZ2387313.1"/>
    </source>
</evidence>
<proteinExistence type="predicted"/>
<keyword evidence="1" id="KW-0175">Coiled coil</keyword>
<dbReference type="RefSeq" id="WP_223420258.1">
    <property type="nucleotide sequence ID" value="NZ_JAIPME010000002.1"/>
</dbReference>
<keyword evidence="3" id="KW-1185">Reference proteome</keyword>
<name>A0ABS7T0N2_9FIRM</name>
<feature type="coiled-coil region" evidence="1">
    <location>
        <begin position="10"/>
        <end position="61"/>
    </location>
</feature>
<evidence type="ECO:0000313" key="3">
    <source>
        <dbReference type="Proteomes" id="UP000734271"/>
    </source>
</evidence>
<comment type="caution">
    <text evidence="2">The sequence shown here is derived from an EMBL/GenBank/DDBJ whole genome shotgun (WGS) entry which is preliminary data.</text>
</comment>